<protein>
    <submittedName>
        <fullName evidence="2">Uncharacterized protein</fullName>
    </submittedName>
</protein>
<dbReference type="STRING" id="1273541.Pyrde_0630"/>
<evidence type="ECO:0000256" key="1">
    <source>
        <dbReference type="SAM" id="Coils"/>
    </source>
</evidence>
<evidence type="ECO:0000313" key="2">
    <source>
        <dbReference type="EMBL" id="ALL00680.1"/>
    </source>
</evidence>
<reference evidence="2 3" key="1">
    <citation type="submission" date="2015-10" db="EMBL/GenBank/DDBJ databases">
        <title>Complete genome sequence of hyperthermophilic archaeon Pyrodictium delaneyi Su06.</title>
        <authorList>
            <person name="Jung J.-H."/>
            <person name="Lin J."/>
            <person name="Holden J.F."/>
            <person name="Park C.-S."/>
        </authorList>
    </citation>
    <scope>NUCLEOTIDE SEQUENCE [LARGE SCALE GENOMIC DNA]</scope>
    <source>
        <strain evidence="2 3">Su06</strain>
    </source>
</reference>
<dbReference type="AlphaFoldDB" id="A0A0P0N319"/>
<evidence type="ECO:0000313" key="3">
    <source>
        <dbReference type="Proteomes" id="UP000058613"/>
    </source>
</evidence>
<dbReference type="RefSeq" id="WP_055408142.1">
    <property type="nucleotide sequence ID" value="NZ_CP013011.1"/>
</dbReference>
<dbReference type="GeneID" id="26098967"/>
<dbReference type="EMBL" id="CP013011">
    <property type="protein sequence ID" value="ALL00680.1"/>
    <property type="molecule type" value="Genomic_DNA"/>
</dbReference>
<dbReference type="KEGG" id="pdl:Pyrde_0630"/>
<gene>
    <name evidence="2" type="ORF">Pyrde_0630</name>
</gene>
<feature type="coiled-coil region" evidence="1">
    <location>
        <begin position="4"/>
        <end position="38"/>
    </location>
</feature>
<proteinExistence type="predicted"/>
<organism evidence="2 3">
    <name type="scientific">Pyrodictium delaneyi</name>
    <dbReference type="NCBI Taxonomy" id="1273541"/>
    <lineage>
        <taxon>Archaea</taxon>
        <taxon>Thermoproteota</taxon>
        <taxon>Thermoprotei</taxon>
        <taxon>Desulfurococcales</taxon>
        <taxon>Pyrodictiaceae</taxon>
        <taxon>Pyrodictium</taxon>
    </lineage>
</organism>
<dbReference type="Proteomes" id="UP000058613">
    <property type="component" value="Chromosome"/>
</dbReference>
<name>A0A0P0N319_9CREN</name>
<sequence>MAEKPRIEELRDLLEREIAELEARLQLYQQLLALLDECSAGALSSTRGIRRGKEFRSRDGRVAARLATTRDTIRLSFTRPVPEQHPYVRYMLTALERLASEYEGLEYTVERDDEGRITSVIVTGISRDSEDEVYAVLEFAAKKVSELPLR</sequence>
<keyword evidence="1" id="KW-0175">Coiled coil</keyword>
<accession>A0A0P0N319</accession>
<dbReference type="OrthoDB" id="379860at2157"/>